<accession>A0ABS5BPG6</accession>
<dbReference type="EMBL" id="JAGKQQ010000001">
    <property type="protein sequence ID" value="MBP3955592.1"/>
    <property type="molecule type" value="Genomic_DNA"/>
</dbReference>
<reference evidence="2 3" key="1">
    <citation type="submission" date="2021-04" db="EMBL/GenBank/DDBJ databases">
        <authorList>
            <person name="Ivanova A."/>
        </authorList>
    </citation>
    <scope>NUCLEOTIDE SEQUENCE [LARGE SCALE GENOMIC DNA]</scope>
    <source>
        <strain evidence="2 3">G18</strain>
    </source>
</reference>
<evidence type="ECO:0008006" key="4">
    <source>
        <dbReference type="Google" id="ProtNLM"/>
    </source>
</evidence>
<proteinExistence type="predicted"/>
<keyword evidence="1" id="KW-0732">Signal</keyword>
<organism evidence="2 3">
    <name type="scientific">Gemmata palustris</name>
    <dbReference type="NCBI Taxonomy" id="2822762"/>
    <lineage>
        <taxon>Bacteria</taxon>
        <taxon>Pseudomonadati</taxon>
        <taxon>Planctomycetota</taxon>
        <taxon>Planctomycetia</taxon>
        <taxon>Gemmatales</taxon>
        <taxon>Gemmataceae</taxon>
        <taxon>Gemmata</taxon>
    </lineage>
</organism>
<evidence type="ECO:0000313" key="2">
    <source>
        <dbReference type="EMBL" id="MBP3955592.1"/>
    </source>
</evidence>
<dbReference type="Proteomes" id="UP000676565">
    <property type="component" value="Unassembled WGS sequence"/>
</dbReference>
<evidence type="ECO:0000313" key="3">
    <source>
        <dbReference type="Proteomes" id="UP000676565"/>
    </source>
</evidence>
<feature type="signal peptide" evidence="1">
    <location>
        <begin position="1"/>
        <end position="28"/>
    </location>
</feature>
<keyword evidence="3" id="KW-1185">Reference proteome</keyword>
<comment type="caution">
    <text evidence="2">The sequence shown here is derived from an EMBL/GenBank/DDBJ whole genome shotgun (WGS) entry which is preliminary data.</text>
</comment>
<protein>
    <recommendedName>
        <fullName evidence="4">SPOR domain-containing protein</fullName>
    </recommendedName>
</protein>
<feature type="chain" id="PRO_5045639048" description="SPOR domain-containing protein" evidence="1">
    <location>
        <begin position="29"/>
        <end position="90"/>
    </location>
</feature>
<gene>
    <name evidence="2" type="ORF">J8F10_09890</name>
</gene>
<sequence>MIRKLILSAVIATGTLAGLTAGPSSAEAAAPATFDRDHDHRGVRFEVLVRHRGHWETYGTYRDRDDAQRVERLLERQGRDARIEVKRDRW</sequence>
<name>A0ABS5BPG6_9BACT</name>
<evidence type="ECO:0000256" key="1">
    <source>
        <dbReference type="SAM" id="SignalP"/>
    </source>
</evidence>
<dbReference type="RefSeq" id="WP_210653664.1">
    <property type="nucleotide sequence ID" value="NZ_JAGKQQ010000001.1"/>
</dbReference>